<evidence type="ECO:0000256" key="9">
    <source>
        <dbReference type="NCBIfam" id="TIGR01400"/>
    </source>
</evidence>
<name>A0A855MEU9_9GAMM</name>
<keyword evidence="8 10" id="KW-0975">Bacterial flagellum</keyword>
<organism evidence="12">
    <name type="scientific">Pectobacterium versatile</name>
    <dbReference type="NCBI Taxonomy" id="2488639"/>
    <lineage>
        <taxon>Bacteria</taxon>
        <taxon>Pseudomonadati</taxon>
        <taxon>Pseudomonadota</taxon>
        <taxon>Gammaproteobacteria</taxon>
        <taxon>Enterobacterales</taxon>
        <taxon>Pectobacteriaceae</taxon>
        <taxon>Pectobacterium</taxon>
    </lineage>
</organism>
<reference evidence="13 14" key="2">
    <citation type="submission" date="2020-11" db="EMBL/GenBank/DDBJ databases">
        <title>Complete genome sequence of Pectobacterium versatile F131.</title>
        <authorList>
            <person name="Shirshikov F.V."/>
            <person name="Miroshnikov K."/>
            <person name="Toshakov S.V."/>
            <person name="Kabanova A.P."/>
            <person name="Barannik A.P."/>
            <person name="Shneider M."/>
            <person name="Ignatov A.N."/>
            <person name="Miroshnikov K.A."/>
            <person name="Mikhailova Y.V."/>
            <person name="Shelenkov A."/>
            <person name="Yanushevich Y.G."/>
            <person name="Evseev P.V."/>
        </authorList>
    </citation>
    <scope>NUCLEOTIDE SEQUENCE [LARGE SCALE GENOMIC DNA]</scope>
    <source>
        <strain evidence="13 14">F131</strain>
    </source>
</reference>
<evidence type="ECO:0000256" key="2">
    <source>
        <dbReference type="ARBA" id="ARBA00009772"/>
    </source>
</evidence>
<feature type="transmembrane region" description="Helical" evidence="10">
    <location>
        <begin position="65"/>
        <end position="86"/>
    </location>
</feature>
<dbReference type="Pfam" id="PF01311">
    <property type="entry name" value="Bac_export_1"/>
    <property type="match status" value="1"/>
</dbReference>
<dbReference type="GO" id="GO:0005886">
    <property type="term" value="C:plasma membrane"/>
    <property type="evidence" value="ECO:0007669"/>
    <property type="project" value="UniProtKB-SubCell"/>
</dbReference>
<protein>
    <recommendedName>
        <fullName evidence="3 9">Flagellar biosynthetic protein FliR</fullName>
    </recommendedName>
</protein>
<comment type="function">
    <text evidence="1 10">Role in flagellar biosynthesis.</text>
</comment>
<keyword evidence="12" id="KW-0966">Cell projection</keyword>
<dbReference type="GO" id="GO:0006605">
    <property type="term" value="P:protein targeting"/>
    <property type="evidence" value="ECO:0007669"/>
    <property type="project" value="UniProtKB-UniRule"/>
</dbReference>
<evidence type="ECO:0000256" key="1">
    <source>
        <dbReference type="ARBA" id="ARBA00002578"/>
    </source>
</evidence>
<reference evidence="12" key="1">
    <citation type="submission" date="2017-12" db="EMBL/GenBank/DDBJ databases">
        <title>First report on the novel genomospecies/subspecies of Pectobacterium carotovorum in Russia.</title>
        <authorList>
            <person name="Shirshikov F.V."/>
            <person name="Miroshnikov K."/>
            <person name="Toshakov S.V."/>
            <person name="Kabanova A.P."/>
            <person name="Barannik A.P."/>
            <person name="Shneider M."/>
            <person name="Ignatov A.N."/>
            <person name="Miroshnikov K.A."/>
        </authorList>
    </citation>
    <scope>NUCLEOTIDE SEQUENCE [LARGE SCALE GENOMIC DNA]</scope>
    <source>
        <strain evidence="12">F131</strain>
    </source>
</reference>
<keyword evidence="5 10" id="KW-0812">Transmembrane</keyword>
<comment type="subcellular location">
    <subcellularLocation>
        <location evidence="10">Cell membrane</location>
        <topology evidence="10">Multi-pass membrane protein</topology>
    </subcellularLocation>
    <subcellularLocation>
        <location evidence="10">Bacterial flagellum basal body</location>
    </subcellularLocation>
</comment>
<dbReference type="RefSeq" id="WP_103971969.1">
    <property type="nucleotide sequence ID" value="NZ_CP065030.1"/>
</dbReference>
<dbReference type="InterPro" id="IPR002010">
    <property type="entry name" value="T3SS_IM_R"/>
</dbReference>
<evidence type="ECO:0000256" key="3">
    <source>
        <dbReference type="ARBA" id="ARBA00021717"/>
    </source>
</evidence>
<keyword evidence="4 10" id="KW-1003">Cell membrane</keyword>
<evidence type="ECO:0000313" key="11">
    <source>
        <dbReference type="EMBL" id="MEI7104104.1"/>
    </source>
</evidence>
<sequence length="264" mass="28746">MLTFNSWDMVNWVSQFFWPFVRILALISTAPVFNERAIGNRVKIGLGVLITLLVAPYLPLNTTPIFSVAGVWLLIQQILIGVTLGLSMQLAFAAIRHAGELIGLQMGLAFATFFDPTGGPNMPIIARFMNILAILLFLTFDGHLWLISLLADSFYTLPISVNPINSHAFLALARAGGLIFINGLMLALPIITLLLTINLALGMLNRMAPQLSIFVVGFPITLTVGIMTIGLLLPLVPPFAEHLFSEVFDLLADILTQLSSSSSQ</sequence>
<comment type="similarity">
    <text evidence="2 10">Belongs to the FliR/MopE/SpaR family.</text>
</comment>
<gene>
    <name evidence="11" type="primary">fliR</name>
    <name evidence="13" type="ORF">F131LOC_013140</name>
    <name evidence="12" type="ORF">F131LOC_03104</name>
    <name evidence="11" type="ORF">WCT63_16775</name>
</gene>
<dbReference type="Proteomes" id="UP001313132">
    <property type="component" value="Unassembled WGS sequence"/>
</dbReference>
<dbReference type="EMBL" id="CP065030">
    <property type="protein sequence ID" value="QPK14345.1"/>
    <property type="molecule type" value="Genomic_DNA"/>
</dbReference>
<feature type="transmembrane region" description="Helical" evidence="10">
    <location>
        <begin position="131"/>
        <end position="151"/>
    </location>
</feature>
<evidence type="ECO:0000256" key="6">
    <source>
        <dbReference type="ARBA" id="ARBA00022989"/>
    </source>
</evidence>
<dbReference type="Proteomes" id="UP000237284">
    <property type="component" value="Chromosome"/>
</dbReference>
<dbReference type="AlphaFoldDB" id="A0A855MEU9"/>
<evidence type="ECO:0000313" key="13">
    <source>
        <dbReference type="EMBL" id="QPK14345.1"/>
    </source>
</evidence>
<dbReference type="PANTHER" id="PTHR30065:SF8">
    <property type="entry name" value="FLAGELLAR BIOSYNTHETIC PROTEIN FLIR"/>
    <property type="match status" value="1"/>
</dbReference>
<keyword evidence="12" id="KW-0282">Flagellum</keyword>
<dbReference type="NCBIfam" id="TIGR01400">
    <property type="entry name" value="fliR"/>
    <property type="match status" value="1"/>
</dbReference>
<evidence type="ECO:0000313" key="12">
    <source>
        <dbReference type="EMBL" id="POY49089.1"/>
    </source>
</evidence>
<evidence type="ECO:0000313" key="14">
    <source>
        <dbReference type="Proteomes" id="UP000237284"/>
    </source>
</evidence>
<feature type="transmembrane region" description="Helical" evidence="10">
    <location>
        <begin position="42"/>
        <end position="59"/>
    </location>
</feature>
<reference evidence="11 15" key="3">
    <citation type="submission" date="2024-03" db="EMBL/GenBank/DDBJ databases">
        <title>Analysis of soft rot Pectobacteriaceae population diversity in US potato growing regions between 2016 and 2022.</title>
        <authorList>
            <person name="Ma X."/>
            <person name="Zhang X."/>
            <person name="Stodghill P."/>
            <person name="Rioux R."/>
            <person name="Babler B."/>
            <person name="Shrestha S."/>
            <person name="Babler B."/>
            <person name="Rivedal H."/>
            <person name="Frost K."/>
            <person name="Hao J."/>
            <person name="Secor G."/>
            <person name="Swingle B."/>
        </authorList>
    </citation>
    <scope>NUCLEOTIDE SEQUENCE [LARGE SCALE GENOMIC DNA]</scope>
    <source>
        <strain evidence="11 15">UMSS2</strain>
    </source>
</reference>
<keyword evidence="15" id="KW-1185">Reference proteome</keyword>
<dbReference type="GO" id="GO:0009425">
    <property type="term" value="C:bacterial-type flagellum basal body"/>
    <property type="evidence" value="ECO:0007669"/>
    <property type="project" value="UniProtKB-SubCell"/>
</dbReference>
<dbReference type="PANTHER" id="PTHR30065">
    <property type="entry name" value="FLAGELLAR BIOSYNTHETIC PROTEIN FLIR"/>
    <property type="match status" value="1"/>
</dbReference>
<feature type="transmembrane region" description="Helical" evidence="10">
    <location>
        <begin position="213"/>
        <end position="236"/>
    </location>
</feature>
<evidence type="ECO:0000256" key="8">
    <source>
        <dbReference type="ARBA" id="ARBA00023143"/>
    </source>
</evidence>
<feature type="transmembrane region" description="Helical" evidence="10">
    <location>
        <begin position="171"/>
        <end position="201"/>
    </location>
</feature>
<dbReference type="PRINTS" id="PR00953">
    <property type="entry name" value="TYPE3IMRPROT"/>
</dbReference>
<keyword evidence="7 10" id="KW-0472">Membrane</keyword>
<evidence type="ECO:0000256" key="7">
    <source>
        <dbReference type="ARBA" id="ARBA00023136"/>
    </source>
</evidence>
<accession>A0A855MEU9</accession>
<proteinExistence type="inferred from homology"/>
<dbReference type="EMBL" id="PDVW01000019">
    <property type="protein sequence ID" value="POY49089.1"/>
    <property type="molecule type" value="Genomic_DNA"/>
</dbReference>
<dbReference type="InterPro" id="IPR006303">
    <property type="entry name" value="FliR"/>
</dbReference>
<keyword evidence="6 10" id="KW-1133">Transmembrane helix</keyword>
<dbReference type="GO" id="GO:0044780">
    <property type="term" value="P:bacterial-type flagellum assembly"/>
    <property type="evidence" value="ECO:0007669"/>
    <property type="project" value="UniProtKB-UniRule"/>
</dbReference>
<feature type="transmembrane region" description="Helical" evidence="10">
    <location>
        <begin position="12"/>
        <end position="33"/>
    </location>
</feature>
<keyword evidence="12" id="KW-0969">Cilium</keyword>
<dbReference type="EMBL" id="JBBBON010000018">
    <property type="protein sequence ID" value="MEI7104104.1"/>
    <property type="molecule type" value="Genomic_DNA"/>
</dbReference>
<evidence type="ECO:0000313" key="15">
    <source>
        <dbReference type="Proteomes" id="UP001313132"/>
    </source>
</evidence>
<evidence type="ECO:0000256" key="5">
    <source>
        <dbReference type="ARBA" id="ARBA00022692"/>
    </source>
</evidence>
<evidence type="ECO:0000256" key="4">
    <source>
        <dbReference type="ARBA" id="ARBA00022475"/>
    </source>
</evidence>
<evidence type="ECO:0000256" key="10">
    <source>
        <dbReference type="RuleBase" id="RU362071"/>
    </source>
</evidence>